<dbReference type="Proteomes" id="UP000572268">
    <property type="component" value="Unassembled WGS sequence"/>
</dbReference>
<feature type="compositionally biased region" description="Polar residues" evidence="1">
    <location>
        <begin position="21"/>
        <end position="37"/>
    </location>
</feature>
<evidence type="ECO:0000313" key="3">
    <source>
        <dbReference type="Proteomes" id="UP000572268"/>
    </source>
</evidence>
<evidence type="ECO:0000313" key="2">
    <source>
        <dbReference type="EMBL" id="KAF4674328.1"/>
    </source>
</evidence>
<comment type="caution">
    <text evidence="2">The sequence shown here is derived from an EMBL/GenBank/DDBJ whole genome shotgun (WGS) entry which is preliminary data.</text>
</comment>
<sequence>MCMHMLLSTRRPLNIFCRANSSATDHSNAKVSLSNGNEHSDDRIEAPPRRTGPTDRSNKQPTLSFRGTSKSAGEQAIRIM</sequence>
<accession>A0A7J6MRU2</accession>
<name>A0A7J6MRU2_PEROL</name>
<organism evidence="2 3">
    <name type="scientific">Perkinsus olseni</name>
    <name type="common">Perkinsus atlanticus</name>
    <dbReference type="NCBI Taxonomy" id="32597"/>
    <lineage>
        <taxon>Eukaryota</taxon>
        <taxon>Sar</taxon>
        <taxon>Alveolata</taxon>
        <taxon>Perkinsozoa</taxon>
        <taxon>Perkinsea</taxon>
        <taxon>Perkinsida</taxon>
        <taxon>Perkinsidae</taxon>
        <taxon>Perkinsus</taxon>
    </lineage>
</organism>
<reference evidence="2 3" key="1">
    <citation type="submission" date="2020-04" db="EMBL/GenBank/DDBJ databases">
        <title>Perkinsus olseni comparative genomics.</title>
        <authorList>
            <person name="Bogema D.R."/>
        </authorList>
    </citation>
    <scope>NUCLEOTIDE SEQUENCE [LARGE SCALE GENOMIC DNA]</scope>
    <source>
        <strain evidence="2">ATCC PRA-31</strain>
    </source>
</reference>
<dbReference type="EMBL" id="JABANN010000032">
    <property type="protein sequence ID" value="KAF4674328.1"/>
    <property type="molecule type" value="Genomic_DNA"/>
</dbReference>
<feature type="compositionally biased region" description="Polar residues" evidence="1">
    <location>
        <begin position="59"/>
        <end position="72"/>
    </location>
</feature>
<protein>
    <submittedName>
        <fullName evidence="2">Uncharacterized protein</fullName>
    </submittedName>
</protein>
<dbReference type="AlphaFoldDB" id="A0A7J6MRU2"/>
<gene>
    <name evidence="2" type="ORF">FOL46_005302</name>
</gene>
<feature type="region of interest" description="Disordered" evidence="1">
    <location>
        <begin position="21"/>
        <end position="80"/>
    </location>
</feature>
<evidence type="ECO:0000256" key="1">
    <source>
        <dbReference type="SAM" id="MobiDB-lite"/>
    </source>
</evidence>
<feature type="compositionally biased region" description="Basic and acidic residues" evidence="1">
    <location>
        <begin position="38"/>
        <end position="58"/>
    </location>
</feature>
<proteinExistence type="predicted"/>